<reference evidence="1 2" key="1">
    <citation type="journal article" date="2020" name="Microorganisms">
        <title>Osmotic Adaptation and Compatible Solute Biosynthesis of Phototrophic Bacteria as Revealed from Genome Analyses.</title>
        <authorList>
            <person name="Imhoff J.F."/>
            <person name="Rahn T."/>
            <person name="Kunzel S."/>
            <person name="Keller A."/>
            <person name="Neulinger S.C."/>
        </authorList>
    </citation>
    <scope>NUCLEOTIDE SEQUENCE [LARGE SCALE GENOMIC DNA]</scope>
    <source>
        <strain evidence="1 2">DSM 6210</strain>
    </source>
</reference>
<organism evidence="1 2">
    <name type="scientific">Thiohalocapsa halophila</name>
    <dbReference type="NCBI Taxonomy" id="69359"/>
    <lineage>
        <taxon>Bacteria</taxon>
        <taxon>Pseudomonadati</taxon>
        <taxon>Pseudomonadota</taxon>
        <taxon>Gammaproteobacteria</taxon>
        <taxon>Chromatiales</taxon>
        <taxon>Chromatiaceae</taxon>
        <taxon>Thiohalocapsa</taxon>
    </lineage>
</organism>
<evidence type="ECO:0000313" key="2">
    <source>
        <dbReference type="Proteomes" id="UP000748752"/>
    </source>
</evidence>
<accession>A0ABS1CHW1</accession>
<comment type="caution">
    <text evidence="1">The sequence shown here is derived from an EMBL/GenBank/DDBJ whole genome shotgun (WGS) entry which is preliminary data.</text>
</comment>
<dbReference type="InterPro" id="IPR036249">
    <property type="entry name" value="Thioredoxin-like_sf"/>
</dbReference>
<dbReference type="EMBL" id="NRRV01000027">
    <property type="protein sequence ID" value="MBK1631507.1"/>
    <property type="molecule type" value="Genomic_DNA"/>
</dbReference>
<sequence>MAVAAIGLFLLAYQWGNQYRYDGGEPPDIDGVLIRPPQPLPDFVLHDTGGEPVGRGTLFEHWSLLAFGNLSGAAGHRGISRLVAVSNRLAGERDLRERLRLLMATADAAPALARDFERLSPAIAVLSGARAEVAELAAALGADAEGALDGVPDAPPTLFLLDPAAELVAIFPGAQPPAAIAEDLAALAEQRARQR</sequence>
<gene>
    <name evidence="1" type="ORF">CKO31_12290</name>
</gene>
<keyword evidence="2" id="KW-1185">Reference proteome</keyword>
<proteinExistence type="predicted"/>
<dbReference type="Gene3D" id="3.40.30.10">
    <property type="entry name" value="Glutaredoxin"/>
    <property type="match status" value="1"/>
</dbReference>
<name>A0ABS1CHW1_9GAMM</name>
<evidence type="ECO:0000313" key="1">
    <source>
        <dbReference type="EMBL" id="MBK1631507.1"/>
    </source>
</evidence>
<dbReference type="SUPFAM" id="SSF52833">
    <property type="entry name" value="Thioredoxin-like"/>
    <property type="match status" value="1"/>
</dbReference>
<dbReference type="Proteomes" id="UP000748752">
    <property type="component" value="Unassembled WGS sequence"/>
</dbReference>
<protein>
    <submittedName>
        <fullName evidence="1">Uncharacterized protein</fullName>
    </submittedName>
</protein>